<evidence type="ECO:0000313" key="2">
    <source>
        <dbReference type="EMBL" id="CCA88516.1"/>
    </source>
</evidence>
<organism evidence="2">
    <name type="scientific">Ralstonia syzygii R24</name>
    <dbReference type="NCBI Taxonomy" id="907261"/>
    <lineage>
        <taxon>Bacteria</taxon>
        <taxon>Pseudomonadati</taxon>
        <taxon>Pseudomonadota</taxon>
        <taxon>Betaproteobacteria</taxon>
        <taxon>Burkholderiales</taxon>
        <taxon>Burkholderiaceae</taxon>
        <taxon>Ralstonia</taxon>
        <taxon>Ralstonia solanacearum species complex</taxon>
    </lineage>
</organism>
<accession>G3A3Q5</accession>
<evidence type="ECO:0000256" key="1">
    <source>
        <dbReference type="SAM" id="Phobius"/>
    </source>
</evidence>
<proteinExistence type="predicted"/>
<feature type="transmembrane region" description="Helical" evidence="1">
    <location>
        <begin position="12"/>
        <end position="30"/>
    </location>
</feature>
<dbReference type="EMBL" id="FR854088">
    <property type="protein sequence ID" value="CCA88516.1"/>
    <property type="molecule type" value="Genomic_DNA"/>
</dbReference>
<keyword evidence="1" id="KW-1133">Transmembrane helix</keyword>
<feature type="transmembrane region" description="Helical" evidence="1">
    <location>
        <begin position="36"/>
        <end position="61"/>
    </location>
</feature>
<reference evidence="2" key="2">
    <citation type="submission" date="2011-04" db="EMBL/GenBank/DDBJ databases">
        <authorList>
            <person name="Genoscope - CEA"/>
        </authorList>
    </citation>
    <scope>NUCLEOTIDE SEQUENCE</scope>
    <source>
        <strain evidence="2">R24</strain>
    </source>
</reference>
<keyword evidence="1" id="KW-0472">Membrane</keyword>
<protein>
    <submittedName>
        <fullName evidence="2">Uncharacterized protein</fullName>
    </submittedName>
</protein>
<dbReference type="AlphaFoldDB" id="G3A3Q5"/>
<gene>
    <name evidence="2" type="ORF">RALSY_30260</name>
</gene>
<name>G3A3Q5_9RALS</name>
<keyword evidence="1" id="KW-0812">Transmembrane</keyword>
<sequence>MDSIIEPICDYILYYIGLFVFKTLKIMRIVKNEWETWGYVTAGLIFSILATITALVTYAYIHE</sequence>
<reference evidence="2" key="1">
    <citation type="journal article" date="2011" name="PLoS ONE">
        <title>Ralstonia syzygii, the Blood Disease Bacterium and some Asian R. solanacearum strains form a single genomic species despite divergent lifestyles.</title>
        <authorList>
            <person name="Remenant B."/>
            <person name="de Cambiaire J.C."/>
            <person name="Cellier G."/>
            <person name="Jacobs J.M."/>
            <person name="Mangenot S."/>
            <person name="Barbe V."/>
            <person name="Lajus A."/>
            <person name="Vallenet D."/>
            <person name="Medigue C."/>
            <person name="Fegan M."/>
            <person name="Allen C."/>
            <person name="Prior P."/>
        </authorList>
    </citation>
    <scope>NUCLEOTIDE SEQUENCE</scope>
    <source>
        <strain evidence="2">R24</strain>
    </source>
</reference>